<evidence type="ECO:0000313" key="4">
    <source>
        <dbReference type="Proteomes" id="UP001156691"/>
    </source>
</evidence>
<gene>
    <name evidence="3" type="ORF">GCM10010862_24110</name>
</gene>
<name>A0ABQ5W5A1_9HYPH</name>
<protein>
    <recommendedName>
        <fullName evidence="5">DUF2865 domain-containing protein</fullName>
    </recommendedName>
</protein>
<evidence type="ECO:0000256" key="1">
    <source>
        <dbReference type="SAM" id="MobiDB-lite"/>
    </source>
</evidence>
<feature type="compositionally biased region" description="Low complexity" evidence="1">
    <location>
        <begin position="310"/>
        <end position="320"/>
    </location>
</feature>
<evidence type="ECO:0008006" key="5">
    <source>
        <dbReference type="Google" id="ProtNLM"/>
    </source>
</evidence>
<dbReference type="Proteomes" id="UP001156691">
    <property type="component" value="Unassembled WGS sequence"/>
</dbReference>
<keyword evidence="4" id="KW-1185">Reference proteome</keyword>
<accession>A0ABQ5W5A1</accession>
<keyword evidence="2" id="KW-0732">Signal</keyword>
<dbReference type="Pfam" id="PF11064">
    <property type="entry name" value="DUF2865"/>
    <property type="match status" value="1"/>
</dbReference>
<feature type="signal peptide" evidence="2">
    <location>
        <begin position="1"/>
        <end position="34"/>
    </location>
</feature>
<organism evidence="3 4">
    <name type="scientific">Devosia nitrariae</name>
    <dbReference type="NCBI Taxonomy" id="2071872"/>
    <lineage>
        <taxon>Bacteria</taxon>
        <taxon>Pseudomonadati</taxon>
        <taxon>Pseudomonadota</taxon>
        <taxon>Alphaproteobacteria</taxon>
        <taxon>Hyphomicrobiales</taxon>
        <taxon>Devosiaceae</taxon>
        <taxon>Devosia</taxon>
    </lineage>
</organism>
<reference evidence="4" key="1">
    <citation type="journal article" date="2019" name="Int. J. Syst. Evol. Microbiol.">
        <title>The Global Catalogue of Microorganisms (GCM) 10K type strain sequencing project: providing services to taxonomists for standard genome sequencing and annotation.</title>
        <authorList>
            <consortium name="The Broad Institute Genomics Platform"/>
            <consortium name="The Broad Institute Genome Sequencing Center for Infectious Disease"/>
            <person name="Wu L."/>
            <person name="Ma J."/>
        </authorList>
    </citation>
    <scope>NUCLEOTIDE SEQUENCE [LARGE SCALE GENOMIC DNA]</scope>
    <source>
        <strain evidence="4">NBRC 112416</strain>
    </source>
</reference>
<feature type="compositionally biased region" description="Low complexity" evidence="1">
    <location>
        <begin position="347"/>
        <end position="356"/>
    </location>
</feature>
<feature type="chain" id="PRO_5046853802" description="DUF2865 domain-containing protein" evidence="2">
    <location>
        <begin position="35"/>
        <end position="391"/>
    </location>
</feature>
<dbReference type="RefSeq" id="WP_284340580.1">
    <property type="nucleotide sequence ID" value="NZ_BSNS01000011.1"/>
</dbReference>
<evidence type="ECO:0000313" key="3">
    <source>
        <dbReference type="EMBL" id="GLQ55152.1"/>
    </source>
</evidence>
<comment type="caution">
    <text evidence="3">The sequence shown here is derived from an EMBL/GenBank/DDBJ whole genome shotgun (WGS) entry which is preliminary data.</text>
</comment>
<proteinExistence type="predicted"/>
<feature type="region of interest" description="Disordered" evidence="1">
    <location>
        <begin position="338"/>
        <end position="360"/>
    </location>
</feature>
<dbReference type="InterPro" id="IPR021293">
    <property type="entry name" value="DUF2865"/>
</dbReference>
<dbReference type="EMBL" id="BSNS01000011">
    <property type="protein sequence ID" value="GLQ55152.1"/>
    <property type="molecule type" value="Genomic_DNA"/>
</dbReference>
<sequence length="391" mass="42462">MGSMGTVMISAMRLLVAVFAAGAVLCADISLAHAQSATCSQLQATLNQLNNNSDFRNYESDAARQLGQQVQAAESAYVRNGCNADARAGRVLTPQCQGLAREVLRLRDRYARASASVETGNAVSLQREAILQELARFGCGTNPGSSATFAPDRQALFDRVFGTSSDPNFQDGQMVESYGNWGFGGYRTVRTLCVRLSDGYFWPISYATLQDYVGQDAAQCQQMCPGTPVELFYYDNPGQEPEHMRNMLGQRYVDMPNAFNYREAFDTQSSCKPREEGGSFRVVEAGGQTRSIVDYQGRSFPLPLRDPRRQAPATPVTPEAPVQPVAVAAVEPAHYVDVPLPRPRPAGPGEAPRAEAVQNEGEGMRLVKFGNRVVRIVGPDTPYAQAAEAGT</sequence>
<evidence type="ECO:0000256" key="2">
    <source>
        <dbReference type="SAM" id="SignalP"/>
    </source>
</evidence>
<feature type="region of interest" description="Disordered" evidence="1">
    <location>
        <begin position="298"/>
        <end position="320"/>
    </location>
</feature>